<evidence type="ECO:0000256" key="1">
    <source>
        <dbReference type="SAM" id="Coils"/>
    </source>
</evidence>
<organism evidence="2 3">
    <name type="scientific">Ranitomeya imitator</name>
    <name type="common">mimic poison frog</name>
    <dbReference type="NCBI Taxonomy" id="111125"/>
    <lineage>
        <taxon>Eukaryota</taxon>
        <taxon>Metazoa</taxon>
        <taxon>Chordata</taxon>
        <taxon>Craniata</taxon>
        <taxon>Vertebrata</taxon>
        <taxon>Euteleostomi</taxon>
        <taxon>Amphibia</taxon>
        <taxon>Batrachia</taxon>
        <taxon>Anura</taxon>
        <taxon>Neobatrachia</taxon>
        <taxon>Hyloidea</taxon>
        <taxon>Dendrobatidae</taxon>
        <taxon>Dendrobatinae</taxon>
        <taxon>Ranitomeya</taxon>
    </lineage>
</organism>
<feature type="coiled-coil region" evidence="1">
    <location>
        <begin position="50"/>
        <end position="84"/>
    </location>
</feature>
<protein>
    <submittedName>
        <fullName evidence="2">Uncharacterized protein</fullName>
    </submittedName>
</protein>
<name>A0ABN9L750_9NEOB</name>
<sequence length="102" mass="12261">MRIIEEKVEILEKENGKLEKMCPFGWRFWRRKTSSWIEENVELRRAVEAMRFSCARINQIERENTKLQKEKEDLQKDVEVLKVLGKSSERLEVSYQGLSEEN</sequence>
<comment type="caution">
    <text evidence="2">The sequence shown here is derived from an EMBL/GenBank/DDBJ whole genome shotgun (WGS) entry which is preliminary data.</text>
</comment>
<dbReference type="Proteomes" id="UP001176940">
    <property type="component" value="Unassembled WGS sequence"/>
</dbReference>
<keyword evidence="1" id="KW-0175">Coiled coil</keyword>
<gene>
    <name evidence="2" type="ORF">RIMI_LOCUS5103094</name>
</gene>
<dbReference type="EMBL" id="CAUEEQ010008560">
    <property type="protein sequence ID" value="CAJ0932484.1"/>
    <property type="molecule type" value="Genomic_DNA"/>
</dbReference>
<reference evidence="2" key="1">
    <citation type="submission" date="2023-07" db="EMBL/GenBank/DDBJ databases">
        <authorList>
            <person name="Stuckert A."/>
        </authorList>
    </citation>
    <scope>NUCLEOTIDE SEQUENCE</scope>
</reference>
<proteinExistence type="predicted"/>
<evidence type="ECO:0000313" key="2">
    <source>
        <dbReference type="EMBL" id="CAJ0932484.1"/>
    </source>
</evidence>
<accession>A0ABN9L750</accession>
<keyword evidence="3" id="KW-1185">Reference proteome</keyword>
<evidence type="ECO:0000313" key="3">
    <source>
        <dbReference type="Proteomes" id="UP001176940"/>
    </source>
</evidence>